<dbReference type="InterPro" id="IPR006127">
    <property type="entry name" value="ZnuA-like"/>
</dbReference>
<keyword evidence="4 6" id="KW-0732">Signal</keyword>
<dbReference type="PRINTS" id="PR00690">
    <property type="entry name" value="ADHESNFAMILY"/>
</dbReference>
<sequence length="308" mass="31617">MQRLLASGAAAVAIAAGLTACSAGGSGDRPEIVVTTNILGDVVTELVGDQATVTTLMKPGADPHSFSLSAQEAAAIENADFVVSNGLGLEEGVARHLGQVDAAGIPHFVASDAFEPLAYTEGDAEGMDDPHFWTDPARMSAVVDALADRLAVDVEGIDVAALETAVADYSGQLGELDSWMQAQFDTIPADSKSLVTNHHVFGYLAERFGFTVVGTVIPGGTTLAAPSAADFAELSADITDAGVSTIFADSSSPDDLAKALANEAGIEVRVEPLFTESLTPAGGGAETYLEMMRANTERITAGLAQTSE</sequence>
<dbReference type="Proteomes" id="UP000545286">
    <property type="component" value="Unassembled WGS sequence"/>
</dbReference>
<gene>
    <name evidence="7" type="ORF">FHX72_002993</name>
</gene>
<dbReference type="GO" id="GO:0046872">
    <property type="term" value="F:metal ion binding"/>
    <property type="evidence" value="ECO:0007669"/>
    <property type="project" value="UniProtKB-KW"/>
</dbReference>
<dbReference type="Gene3D" id="3.40.50.1980">
    <property type="entry name" value="Nitrogenase molybdenum iron protein domain"/>
    <property type="match status" value="2"/>
</dbReference>
<dbReference type="NCBIfam" id="NF040870">
    <property type="entry name" value="AztC"/>
    <property type="match status" value="1"/>
</dbReference>
<dbReference type="EMBL" id="JACHWJ010000004">
    <property type="protein sequence ID" value="MBB2958847.1"/>
    <property type="molecule type" value="Genomic_DNA"/>
</dbReference>
<evidence type="ECO:0000256" key="1">
    <source>
        <dbReference type="ARBA" id="ARBA00004196"/>
    </source>
</evidence>
<dbReference type="PANTHER" id="PTHR42953">
    <property type="entry name" value="HIGH-AFFINITY ZINC UPTAKE SYSTEM PROTEIN ZNUA-RELATED"/>
    <property type="match status" value="1"/>
</dbReference>
<feature type="chain" id="PRO_5031381811" evidence="6">
    <location>
        <begin position="23"/>
        <end position="308"/>
    </location>
</feature>
<dbReference type="InterPro" id="IPR050492">
    <property type="entry name" value="Bact_metal-bind_prot9"/>
</dbReference>
<dbReference type="RefSeq" id="WP_183625985.1">
    <property type="nucleotide sequence ID" value="NZ_JACHWJ010000004.1"/>
</dbReference>
<protein>
    <submittedName>
        <fullName evidence="7">Zinc/manganese transport system substrate-binding protein</fullName>
    </submittedName>
</protein>
<dbReference type="PANTHER" id="PTHR42953:SF1">
    <property type="entry name" value="METAL-BINDING PROTEIN HI_0362-RELATED"/>
    <property type="match status" value="1"/>
</dbReference>
<keyword evidence="2 5" id="KW-0813">Transport</keyword>
<dbReference type="InterPro" id="IPR006129">
    <property type="entry name" value="AdhesinB"/>
</dbReference>
<dbReference type="GO" id="GO:0030001">
    <property type="term" value="P:metal ion transport"/>
    <property type="evidence" value="ECO:0007669"/>
    <property type="project" value="InterPro"/>
</dbReference>
<dbReference type="PROSITE" id="PS51257">
    <property type="entry name" value="PROKAR_LIPOPROTEIN"/>
    <property type="match status" value="1"/>
</dbReference>
<dbReference type="InterPro" id="IPR047701">
    <property type="entry name" value="AztC-like"/>
</dbReference>
<feature type="signal peptide" evidence="6">
    <location>
        <begin position="1"/>
        <end position="22"/>
    </location>
</feature>
<dbReference type="PRINTS" id="PR00691">
    <property type="entry name" value="ADHESINB"/>
</dbReference>
<comment type="similarity">
    <text evidence="5">Belongs to the bacterial solute-binding protein 9 family.</text>
</comment>
<reference evidence="7 8" key="1">
    <citation type="submission" date="2020-08" db="EMBL/GenBank/DDBJ databases">
        <title>Sequencing the genomes of 1000 actinobacteria strains.</title>
        <authorList>
            <person name="Klenk H.-P."/>
        </authorList>
    </citation>
    <scope>NUCLEOTIDE SEQUENCE [LARGE SCALE GENOMIC DNA]</scope>
    <source>
        <strain evidence="7 8">DSM 20419</strain>
    </source>
</reference>
<evidence type="ECO:0000256" key="4">
    <source>
        <dbReference type="ARBA" id="ARBA00022729"/>
    </source>
</evidence>
<proteinExistence type="inferred from homology"/>
<organism evidence="7 8">
    <name type="scientific">Pseudoclavibacter helvolus</name>
    <dbReference type="NCBI Taxonomy" id="255205"/>
    <lineage>
        <taxon>Bacteria</taxon>
        <taxon>Bacillati</taxon>
        <taxon>Actinomycetota</taxon>
        <taxon>Actinomycetes</taxon>
        <taxon>Micrococcales</taxon>
        <taxon>Microbacteriaceae</taxon>
        <taxon>Pseudoclavibacter</taxon>
    </lineage>
</organism>
<evidence type="ECO:0000256" key="2">
    <source>
        <dbReference type="ARBA" id="ARBA00022448"/>
    </source>
</evidence>
<keyword evidence="3" id="KW-0479">Metal-binding</keyword>
<keyword evidence="8" id="KW-1185">Reference proteome</keyword>
<name>A0A7W4YG08_9MICO</name>
<evidence type="ECO:0000313" key="8">
    <source>
        <dbReference type="Proteomes" id="UP000545286"/>
    </source>
</evidence>
<evidence type="ECO:0000256" key="6">
    <source>
        <dbReference type="SAM" id="SignalP"/>
    </source>
</evidence>
<dbReference type="GO" id="GO:0007155">
    <property type="term" value="P:cell adhesion"/>
    <property type="evidence" value="ECO:0007669"/>
    <property type="project" value="InterPro"/>
</dbReference>
<dbReference type="Pfam" id="PF01297">
    <property type="entry name" value="ZnuA"/>
    <property type="match status" value="1"/>
</dbReference>
<dbReference type="GO" id="GO:0030313">
    <property type="term" value="C:cell envelope"/>
    <property type="evidence" value="ECO:0007669"/>
    <property type="project" value="UniProtKB-SubCell"/>
</dbReference>
<comment type="caution">
    <text evidence="7">The sequence shown here is derived from an EMBL/GenBank/DDBJ whole genome shotgun (WGS) entry which is preliminary data.</text>
</comment>
<evidence type="ECO:0000256" key="5">
    <source>
        <dbReference type="RuleBase" id="RU003512"/>
    </source>
</evidence>
<evidence type="ECO:0000256" key="3">
    <source>
        <dbReference type="ARBA" id="ARBA00022723"/>
    </source>
</evidence>
<dbReference type="SUPFAM" id="SSF53807">
    <property type="entry name" value="Helical backbone' metal receptor"/>
    <property type="match status" value="1"/>
</dbReference>
<evidence type="ECO:0000313" key="7">
    <source>
        <dbReference type="EMBL" id="MBB2958847.1"/>
    </source>
</evidence>
<dbReference type="InterPro" id="IPR006128">
    <property type="entry name" value="Lipoprotein_PsaA-like"/>
</dbReference>
<dbReference type="AlphaFoldDB" id="A0A7W4YG08"/>
<accession>A0A7W4YG08</accession>
<comment type="subcellular location">
    <subcellularLocation>
        <location evidence="1">Cell envelope</location>
    </subcellularLocation>
</comment>